<proteinExistence type="predicted"/>
<dbReference type="AlphaFoldDB" id="J9H398"/>
<accession>J9H398</accession>
<evidence type="ECO:0000259" key="1">
    <source>
        <dbReference type="PROSITE" id="PS50213"/>
    </source>
</evidence>
<evidence type="ECO:0000313" key="2">
    <source>
        <dbReference type="EMBL" id="EJX08075.1"/>
    </source>
</evidence>
<dbReference type="SUPFAM" id="SSF82153">
    <property type="entry name" value="FAS1 domain"/>
    <property type="match status" value="1"/>
</dbReference>
<dbReference type="InterPro" id="IPR036378">
    <property type="entry name" value="FAS1_dom_sf"/>
</dbReference>
<feature type="domain" description="FAS1" evidence="1">
    <location>
        <begin position="1"/>
        <end position="148"/>
    </location>
</feature>
<protein>
    <submittedName>
        <fullName evidence="2">Fasciclin domain protein</fullName>
    </submittedName>
</protein>
<reference evidence="2" key="1">
    <citation type="journal article" date="2012" name="PLoS ONE">
        <title>Gene sets for utilization of primary and secondary nutrition supplies in the distal gut of endangered iberian lynx.</title>
        <authorList>
            <person name="Alcaide M."/>
            <person name="Messina E."/>
            <person name="Richter M."/>
            <person name="Bargiela R."/>
            <person name="Peplies J."/>
            <person name="Huws S.A."/>
            <person name="Newbold C.J."/>
            <person name="Golyshin P.N."/>
            <person name="Simon M.A."/>
            <person name="Lopez G."/>
            <person name="Yakimov M.M."/>
            <person name="Ferrer M."/>
        </authorList>
    </citation>
    <scope>NUCLEOTIDE SEQUENCE</scope>
</reference>
<dbReference type="PROSITE" id="PS50213">
    <property type="entry name" value="FAS1"/>
    <property type="match status" value="1"/>
</dbReference>
<name>J9H398_9ZZZZ</name>
<organism evidence="2">
    <name type="scientific">gut metagenome</name>
    <dbReference type="NCBI Taxonomy" id="749906"/>
    <lineage>
        <taxon>unclassified sequences</taxon>
        <taxon>metagenomes</taxon>
        <taxon>organismal metagenomes</taxon>
    </lineage>
</organism>
<dbReference type="InterPro" id="IPR000782">
    <property type="entry name" value="FAS1_domain"/>
</dbReference>
<dbReference type="Pfam" id="PF02469">
    <property type="entry name" value="Fasciclin"/>
    <property type="match status" value="1"/>
</dbReference>
<sequence>MTAADFLDSNPEYSLMKEVFQRVPLGVEGGSSLYNVLSARGNYTLFLANNAAVEAFLEANGVTCIDSLSYEMLSLLAKSGIVDNGNDRAYETPDLPTSGALILPNLNDRILSCHMDENSRYFINGESEIIDEDNEVSNGMIHIVSAVIAPSALTLDKQIAAANNLKVFSYLLDKTGWAEQMHENLDKSYENPNRIPKESLGEFVYTQAVHRYVGYTALVEPDSVFEVKLGLKVQTDEEGNLLNGDDFVNKIAEKVGKEQYYGAAAGKDLTDPDHPVNKFVAYHLMYGKMSYNRLVYHYNEYGYKYGNWANPQMNEVPTNVWEFYTTMGKYPALLKITQVGDGGFEHDTEHRIYANRISIYANGHEEDYHEKGVVPGYQGLLIHAMNGNNDNNALNGYYYPIDELLVYSDGLRNEISRRRVRMDIVATLPELATNNIRGNNKICFDRNYFDRFVKQNSSTKVGYSHAQGSAWNALWGDEFRIFGLYDFTYKLPPVPKDGTYEVRMCCSHGSIRGMAQIYFGDDPERLTPAGLPYDMRQTPSEDNPSIPWFVDTEDWDINMEKDKNMENQGFMKGPRYYTRCTDVDAPIRNVASYIAIRRIITTAYMEAGKDYYIRFKSALKKTDAELNIDFFEYASTAVFNGVEAEDIW</sequence>
<comment type="caution">
    <text evidence="2">The sequence shown here is derived from an EMBL/GenBank/DDBJ whole genome shotgun (WGS) entry which is preliminary data.</text>
</comment>
<dbReference type="Gene3D" id="2.30.180.10">
    <property type="entry name" value="FAS1 domain"/>
    <property type="match status" value="1"/>
</dbReference>
<dbReference type="EMBL" id="AMCI01000713">
    <property type="protein sequence ID" value="EJX08075.1"/>
    <property type="molecule type" value="Genomic_DNA"/>
</dbReference>
<gene>
    <name evidence="2" type="ORF">EVA_03815</name>
</gene>